<reference evidence="2 3" key="1">
    <citation type="submission" date="2014-04" db="EMBL/GenBank/DDBJ databases">
        <authorList>
            <consortium name="DOE Joint Genome Institute"/>
            <person name="Kuo A."/>
            <person name="Gay G."/>
            <person name="Dore J."/>
            <person name="Kohler A."/>
            <person name="Nagy L.G."/>
            <person name="Floudas D."/>
            <person name="Copeland A."/>
            <person name="Barry K.W."/>
            <person name="Cichocki N."/>
            <person name="Veneault-Fourrey C."/>
            <person name="LaButti K."/>
            <person name="Lindquist E.A."/>
            <person name="Lipzen A."/>
            <person name="Lundell T."/>
            <person name="Morin E."/>
            <person name="Murat C."/>
            <person name="Sun H."/>
            <person name="Tunlid A."/>
            <person name="Henrissat B."/>
            <person name="Grigoriev I.V."/>
            <person name="Hibbett D.S."/>
            <person name="Martin F."/>
            <person name="Nordberg H.P."/>
            <person name="Cantor M.N."/>
            <person name="Hua S.X."/>
        </authorList>
    </citation>
    <scope>NUCLEOTIDE SEQUENCE [LARGE SCALE GENOMIC DNA]</scope>
    <source>
        <strain evidence="3">h7</strain>
    </source>
</reference>
<evidence type="ECO:0000313" key="2">
    <source>
        <dbReference type="EMBL" id="KIM48394.1"/>
    </source>
</evidence>
<sequence>MVCDRADKEQALPLWRHVVPCIDLLKRRENTYPSLYPENLSWFRVLWVTRWQLAYLFTLLPSLPAILGTTLTVINGWA</sequence>
<keyword evidence="3" id="KW-1185">Reference proteome</keyword>
<organism evidence="2 3">
    <name type="scientific">Hebeloma cylindrosporum</name>
    <dbReference type="NCBI Taxonomy" id="76867"/>
    <lineage>
        <taxon>Eukaryota</taxon>
        <taxon>Fungi</taxon>
        <taxon>Dikarya</taxon>
        <taxon>Basidiomycota</taxon>
        <taxon>Agaricomycotina</taxon>
        <taxon>Agaricomycetes</taxon>
        <taxon>Agaricomycetidae</taxon>
        <taxon>Agaricales</taxon>
        <taxon>Agaricineae</taxon>
        <taxon>Hymenogastraceae</taxon>
        <taxon>Hebeloma</taxon>
    </lineage>
</organism>
<dbReference type="HOGENOM" id="CLU_2622301_0_0_1"/>
<keyword evidence="1" id="KW-0472">Membrane</keyword>
<name>A0A0C3CW67_HEBCY</name>
<reference evidence="3" key="2">
    <citation type="submission" date="2015-01" db="EMBL/GenBank/DDBJ databases">
        <title>Evolutionary Origins and Diversification of the Mycorrhizal Mutualists.</title>
        <authorList>
            <consortium name="DOE Joint Genome Institute"/>
            <consortium name="Mycorrhizal Genomics Consortium"/>
            <person name="Kohler A."/>
            <person name="Kuo A."/>
            <person name="Nagy L.G."/>
            <person name="Floudas D."/>
            <person name="Copeland A."/>
            <person name="Barry K.W."/>
            <person name="Cichocki N."/>
            <person name="Veneault-Fourrey C."/>
            <person name="LaButti K."/>
            <person name="Lindquist E.A."/>
            <person name="Lipzen A."/>
            <person name="Lundell T."/>
            <person name="Morin E."/>
            <person name="Murat C."/>
            <person name="Riley R."/>
            <person name="Ohm R."/>
            <person name="Sun H."/>
            <person name="Tunlid A."/>
            <person name="Henrissat B."/>
            <person name="Grigoriev I.V."/>
            <person name="Hibbett D.S."/>
            <person name="Martin F."/>
        </authorList>
    </citation>
    <scope>NUCLEOTIDE SEQUENCE [LARGE SCALE GENOMIC DNA]</scope>
    <source>
        <strain evidence="3">h7</strain>
    </source>
</reference>
<protein>
    <submittedName>
        <fullName evidence="2">Uncharacterized protein</fullName>
    </submittedName>
</protein>
<proteinExistence type="predicted"/>
<accession>A0A0C3CW67</accession>
<keyword evidence="1" id="KW-0812">Transmembrane</keyword>
<feature type="transmembrane region" description="Helical" evidence="1">
    <location>
        <begin position="53"/>
        <end position="74"/>
    </location>
</feature>
<dbReference type="AlphaFoldDB" id="A0A0C3CW67"/>
<dbReference type="Proteomes" id="UP000053424">
    <property type="component" value="Unassembled WGS sequence"/>
</dbReference>
<keyword evidence="1" id="KW-1133">Transmembrane helix</keyword>
<dbReference type="EMBL" id="KN831769">
    <property type="protein sequence ID" value="KIM48394.1"/>
    <property type="molecule type" value="Genomic_DNA"/>
</dbReference>
<evidence type="ECO:0000256" key="1">
    <source>
        <dbReference type="SAM" id="Phobius"/>
    </source>
</evidence>
<gene>
    <name evidence="2" type="ORF">M413DRAFT_230611</name>
</gene>
<evidence type="ECO:0000313" key="3">
    <source>
        <dbReference type="Proteomes" id="UP000053424"/>
    </source>
</evidence>